<accession>A0A5B7G377</accession>
<name>A0A5B7G377_PORTR</name>
<evidence type="ECO:0000313" key="2">
    <source>
        <dbReference type="Proteomes" id="UP000324222"/>
    </source>
</evidence>
<proteinExistence type="predicted"/>
<dbReference type="EMBL" id="VSRR010010363">
    <property type="protein sequence ID" value="MPC51713.1"/>
    <property type="molecule type" value="Genomic_DNA"/>
</dbReference>
<gene>
    <name evidence="1" type="ORF">E2C01_045565</name>
</gene>
<protein>
    <submittedName>
        <fullName evidence="1">Uncharacterized protein</fullName>
    </submittedName>
</protein>
<reference evidence="1 2" key="1">
    <citation type="submission" date="2019-05" db="EMBL/GenBank/DDBJ databases">
        <title>Another draft genome of Portunus trituberculatus and its Hox gene families provides insights of decapod evolution.</title>
        <authorList>
            <person name="Jeong J.-H."/>
            <person name="Song I."/>
            <person name="Kim S."/>
            <person name="Choi T."/>
            <person name="Kim D."/>
            <person name="Ryu S."/>
            <person name="Kim W."/>
        </authorList>
    </citation>
    <scope>NUCLEOTIDE SEQUENCE [LARGE SCALE GENOMIC DNA]</scope>
    <source>
        <tissue evidence="1">Muscle</tissue>
    </source>
</reference>
<comment type="caution">
    <text evidence="1">The sequence shown here is derived from an EMBL/GenBank/DDBJ whole genome shotgun (WGS) entry which is preliminary data.</text>
</comment>
<keyword evidence="2" id="KW-1185">Reference proteome</keyword>
<dbReference type="Proteomes" id="UP000324222">
    <property type="component" value="Unassembled WGS sequence"/>
</dbReference>
<dbReference type="AlphaFoldDB" id="A0A5B7G377"/>
<sequence length="80" mass="9176">MTRVNHLRLTQDYLHVFPVSCRLSCLSPHLRHTAQKDPTHISSIALHHLRLVCINAHYKQDKQVDKALPPLPPLLLSFPP</sequence>
<evidence type="ECO:0000313" key="1">
    <source>
        <dbReference type="EMBL" id="MPC51713.1"/>
    </source>
</evidence>
<organism evidence="1 2">
    <name type="scientific">Portunus trituberculatus</name>
    <name type="common">Swimming crab</name>
    <name type="synonym">Neptunus trituberculatus</name>
    <dbReference type="NCBI Taxonomy" id="210409"/>
    <lineage>
        <taxon>Eukaryota</taxon>
        <taxon>Metazoa</taxon>
        <taxon>Ecdysozoa</taxon>
        <taxon>Arthropoda</taxon>
        <taxon>Crustacea</taxon>
        <taxon>Multicrustacea</taxon>
        <taxon>Malacostraca</taxon>
        <taxon>Eumalacostraca</taxon>
        <taxon>Eucarida</taxon>
        <taxon>Decapoda</taxon>
        <taxon>Pleocyemata</taxon>
        <taxon>Brachyura</taxon>
        <taxon>Eubrachyura</taxon>
        <taxon>Portunoidea</taxon>
        <taxon>Portunidae</taxon>
        <taxon>Portuninae</taxon>
        <taxon>Portunus</taxon>
    </lineage>
</organism>